<keyword evidence="1" id="KW-0732">Signal</keyword>
<evidence type="ECO:0000256" key="1">
    <source>
        <dbReference type="SAM" id="SignalP"/>
    </source>
</evidence>
<dbReference type="InterPro" id="IPR037107">
    <property type="entry name" value="Put_OMP_sf"/>
</dbReference>
<sequence>MNIRTATTLAVLSVLPSVAARAQLAPDTAAIWTLQDENASVSGSNVTDRLYVNGLRLGWMSPTTKVPNFLQDLARTLWGEGQQRVGIDLAQQIYTPIDTSLVIPDPHDRPYAGVLLGNFTLLGDSEDTRSVLTLSLGLIGPASGAENLQSSFHNLIGQEPALGWGGQIQNTPAFQLLHERTWRLPIGTVGALETDALPALTVAVGNLRTYAQVGMSFRFGQGLDSDFGVPRLRPGLSGGDAFRPTRPFAWYIFAGADGQAVAYDELLESSPFRGGPHVSRIWDVGEMQGGFAIMAYGMRLTFAYVAQTQQFNGQSGGLHQFGSASLSIRF</sequence>
<dbReference type="Proteomes" id="UP000239724">
    <property type="component" value="Unassembled WGS sequence"/>
</dbReference>
<dbReference type="Pfam" id="PF09982">
    <property type="entry name" value="LpxR"/>
    <property type="match status" value="1"/>
</dbReference>
<dbReference type="EMBL" id="NHRY01000069">
    <property type="protein sequence ID" value="PPQ35695.1"/>
    <property type="molecule type" value="Genomic_DNA"/>
</dbReference>
<organism evidence="2 3">
    <name type="scientific">Rhodopila globiformis</name>
    <name type="common">Rhodopseudomonas globiformis</name>
    <dbReference type="NCBI Taxonomy" id="1071"/>
    <lineage>
        <taxon>Bacteria</taxon>
        <taxon>Pseudomonadati</taxon>
        <taxon>Pseudomonadota</taxon>
        <taxon>Alphaproteobacteria</taxon>
        <taxon>Acetobacterales</taxon>
        <taxon>Acetobacteraceae</taxon>
        <taxon>Rhodopila</taxon>
    </lineage>
</organism>
<dbReference type="AlphaFoldDB" id="A0A2S6NKV7"/>
<evidence type="ECO:0000313" key="3">
    <source>
        <dbReference type="Proteomes" id="UP000239724"/>
    </source>
</evidence>
<feature type="signal peptide" evidence="1">
    <location>
        <begin position="1"/>
        <end position="22"/>
    </location>
</feature>
<dbReference type="InterPro" id="IPR018707">
    <property type="entry name" value="LpxR"/>
</dbReference>
<name>A0A2S6NKV7_RHOGL</name>
<accession>A0A2S6NKV7</accession>
<dbReference type="OrthoDB" id="9776275at2"/>
<comment type="caution">
    <text evidence="2">The sequence shown here is derived from an EMBL/GenBank/DDBJ whole genome shotgun (WGS) entry which is preliminary data.</text>
</comment>
<feature type="chain" id="PRO_5015776676" description="DUF2219 domain-containing protein" evidence="1">
    <location>
        <begin position="23"/>
        <end position="330"/>
    </location>
</feature>
<gene>
    <name evidence="2" type="ORF">CCS01_06860</name>
</gene>
<protein>
    <recommendedName>
        <fullName evidence="4">DUF2219 domain-containing protein</fullName>
    </recommendedName>
</protein>
<proteinExistence type="predicted"/>
<dbReference type="RefSeq" id="WP_104518111.1">
    <property type="nucleotide sequence ID" value="NZ_NHRY01000069.1"/>
</dbReference>
<dbReference type="Gene3D" id="2.40.128.140">
    <property type="entry name" value="Outer membrane protein"/>
    <property type="match status" value="1"/>
</dbReference>
<keyword evidence="3" id="KW-1185">Reference proteome</keyword>
<evidence type="ECO:0000313" key="2">
    <source>
        <dbReference type="EMBL" id="PPQ35695.1"/>
    </source>
</evidence>
<reference evidence="2 3" key="1">
    <citation type="journal article" date="2018" name="Arch. Microbiol.">
        <title>New insights into the metabolic potential of the phototrophic purple bacterium Rhodopila globiformis DSM 161(T) from its draft genome sequence and evidence for a vanadium-dependent nitrogenase.</title>
        <authorList>
            <person name="Imhoff J.F."/>
            <person name="Rahn T."/>
            <person name="Kunzel S."/>
            <person name="Neulinger S.C."/>
        </authorList>
    </citation>
    <scope>NUCLEOTIDE SEQUENCE [LARGE SCALE GENOMIC DNA]</scope>
    <source>
        <strain evidence="2 3">DSM 161</strain>
    </source>
</reference>
<evidence type="ECO:0008006" key="4">
    <source>
        <dbReference type="Google" id="ProtNLM"/>
    </source>
</evidence>